<accession>A0A3G1A5G9</accession>
<feature type="transmembrane region" description="Helical" evidence="1">
    <location>
        <begin position="129"/>
        <end position="154"/>
    </location>
</feature>
<dbReference type="EMBL" id="CP007493">
    <property type="protein sequence ID" value="AJB42060.1"/>
    <property type="molecule type" value="Genomic_DNA"/>
</dbReference>
<keyword evidence="1" id="KW-0812">Transmembrane</keyword>
<dbReference type="STRING" id="697581.TCARB_1010"/>
<protein>
    <submittedName>
        <fullName evidence="3">CAAX amino terminal protease family protein</fullName>
    </submittedName>
</protein>
<feature type="transmembrane region" description="Helical" evidence="1">
    <location>
        <begin position="230"/>
        <end position="249"/>
    </location>
</feature>
<dbReference type="AlphaFoldDB" id="A0A3G1A5G9"/>
<dbReference type="InterPro" id="IPR003675">
    <property type="entry name" value="Rce1/LyrA-like_dom"/>
</dbReference>
<sequence length="290" mass="31483">MAYRDVAAFLAISFGLASLADVLVFTISQNVPSPLVLSQVALLWGLFRMYTPTIGAAVALRMSGKSIFGEFKSYLNVRDKAVYWYFLAPLIVYIALGIYFLLGLAFNVIDLEKPVRIIAEQGKMSIEVARVLLLVQLVSAYLVALTINALYALGEEIGWRGYLYKRLGSAPSLKNNFIIGTVWGLWHATAIGLLGHNYPNLKWLGVPIFVALCIPLTFIMLILVSRTGSILPSVSLHGALNALWALTILTNNLEDATGELLGGNGLLGILSLVLVAIIATIFLGTRGNVK</sequence>
<reference evidence="4" key="1">
    <citation type="book" date="2010" name="EXTREMOPHILES" publisher="0:0-0">
        <title>Complete genome sequences of ten hyperthermophilic archaea reveal their metabolic capabilities and possible ecological roles.</title>
        <editorList>
            <person name="?"/>
        </editorList>
        <authorList>
            <person name="Ravin N.V."/>
            <person name="Mardanov A.V."/>
            <person name="Bonch-Osmolovskaya E.A."/>
            <person name="Skryabin K.G."/>
        </authorList>
    </citation>
    <scope>NUCLEOTIDE SEQUENCE [LARGE SCALE GENOMIC DNA]</scope>
    <source>
        <strain evidence="4">1505</strain>
    </source>
</reference>
<evidence type="ECO:0000256" key="1">
    <source>
        <dbReference type="SAM" id="Phobius"/>
    </source>
</evidence>
<feature type="transmembrane region" description="Helical" evidence="1">
    <location>
        <begin position="81"/>
        <end position="109"/>
    </location>
</feature>
<keyword evidence="1" id="KW-1133">Transmembrane helix</keyword>
<feature type="transmembrane region" description="Helical" evidence="1">
    <location>
        <begin position="36"/>
        <end position="60"/>
    </location>
</feature>
<dbReference type="Proteomes" id="UP000266720">
    <property type="component" value="Chromosome"/>
</dbReference>
<evidence type="ECO:0000259" key="2">
    <source>
        <dbReference type="Pfam" id="PF02517"/>
    </source>
</evidence>
<feature type="transmembrane region" description="Helical" evidence="1">
    <location>
        <begin position="261"/>
        <end position="284"/>
    </location>
</feature>
<dbReference type="GO" id="GO:0006508">
    <property type="term" value="P:proteolysis"/>
    <property type="evidence" value="ECO:0007669"/>
    <property type="project" value="UniProtKB-KW"/>
</dbReference>
<feature type="domain" description="CAAX prenyl protease 2/Lysostaphin resistance protein A-like" evidence="2">
    <location>
        <begin position="141"/>
        <end position="243"/>
    </location>
</feature>
<feature type="transmembrane region" description="Helical" evidence="1">
    <location>
        <begin position="175"/>
        <end position="195"/>
    </location>
</feature>
<dbReference type="RefSeq" id="WP_052886904.1">
    <property type="nucleotide sequence ID" value="NZ_CP007493.1"/>
</dbReference>
<dbReference type="Pfam" id="PF02517">
    <property type="entry name" value="Rce1-like"/>
    <property type="match status" value="1"/>
</dbReference>
<evidence type="ECO:0000313" key="4">
    <source>
        <dbReference type="Proteomes" id="UP000266720"/>
    </source>
</evidence>
<dbReference type="InterPro" id="IPR042150">
    <property type="entry name" value="MmRce1-like"/>
</dbReference>
<feature type="transmembrane region" description="Helical" evidence="1">
    <location>
        <begin position="201"/>
        <end position="223"/>
    </location>
</feature>
<keyword evidence="1" id="KW-0472">Membrane</keyword>
<dbReference type="PANTHER" id="PTHR35797">
    <property type="entry name" value="PROTEASE-RELATED"/>
    <property type="match status" value="1"/>
</dbReference>
<gene>
    <name evidence="3" type="ORF">TCARB_1010</name>
</gene>
<evidence type="ECO:0000313" key="3">
    <source>
        <dbReference type="EMBL" id="AJB42060.1"/>
    </source>
</evidence>
<dbReference type="PANTHER" id="PTHR35797:SF1">
    <property type="entry name" value="PROTEASE"/>
    <property type="match status" value="1"/>
</dbReference>
<keyword evidence="3" id="KW-0645">Protease</keyword>
<dbReference type="GO" id="GO:0080120">
    <property type="term" value="P:CAAX-box protein maturation"/>
    <property type="evidence" value="ECO:0007669"/>
    <property type="project" value="UniProtKB-ARBA"/>
</dbReference>
<keyword evidence="3" id="KW-0378">Hydrolase</keyword>
<dbReference type="KEGG" id="tcb:TCARB_1010"/>
<proteinExistence type="predicted"/>
<name>A0A3G1A5G9_9CREN</name>
<dbReference type="GO" id="GO:0004175">
    <property type="term" value="F:endopeptidase activity"/>
    <property type="evidence" value="ECO:0007669"/>
    <property type="project" value="UniProtKB-ARBA"/>
</dbReference>
<dbReference type="GeneID" id="25406428"/>
<organism evidence="3 4">
    <name type="scientific">Thermofilum adornatum 1505</name>
    <dbReference type="NCBI Taxonomy" id="697581"/>
    <lineage>
        <taxon>Archaea</taxon>
        <taxon>Thermoproteota</taxon>
        <taxon>Thermoprotei</taxon>
        <taxon>Thermofilales</taxon>
        <taxon>Thermofilaceae</taxon>
        <taxon>Thermofilum</taxon>
    </lineage>
</organism>